<proteinExistence type="predicted"/>
<dbReference type="EMBL" id="CADCUS010000021">
    <property type="protein sequence ID" value="CAA9379148.1"/>
    <property type="molecule type" value="Genomic_DNA"/>
</dbReference>
<dbReference type="AlphaFoldDB" id="A0A6J4N698"/>
<accession>A0A6J4N698</accession>
<organism evidence="1">
    <name type="scientific">uncultured Pseudonocardia sp</name>
    <dbReference type="NCBI Taxonomy" id="211455"/>
    <lineage>
        <taxon>Bacteria</taxon>
        <taxon>Bacillati</taxon>
        <taxon>Actinomycetota</taxon>
        <taxon>Actinomycetes</taxon>
        <taxon>Pseudonocardiales</taxon>
        <taxon>Pseudonocardiaceae</taxon>
        <taxon>Pseudonocardia</taxon>
        <taxon>environmental samples</taxon>
    </lineage>
</organism>
<evidence type="ECO:0000313" key="1">
    <source>
        <dbReference type="EMBL" id="CAA9379148.1"/>
    </source>
</evidence>
<sequence length="30" mass="2999">MLRRALLPLVVLLGCLIAPAAARAVLAAAA</sequence>
<protein>
    <submittedName>
        <fullName evidence="1">Uncharacterized protein</fullName>
    </submittedName>
</protein>
<reference evidence="1" key="1">
    <citation type="submission" date="2020-02" db="EMBL/GenBank/DDBJ databases">
        <authorList>
            <person name="Meier V. D."/>
        </authorList>
    </citation>
    <scope>NUCLEOTIDE SEQUENCE</scope>
    <source>
        <strain evidence="1">AVDCRST_MAG66</strain>
    </source>
</reference>
<name>A0A6J4N698_9PSEU</name>
<gene>
    <name evidence="1" type="ORF">AVDCRST_MAG66-323</name>
</gene>
<dbReference type="PROSITE" id="PS51257">
    <property type="entry name" value="PROKAR_LIPOPROTEIN"/>
    <property type="match status" value="1"/>
</dbReference>